<organism evidence="6 7">
    <name type="scientific">Acidovorax soli</name>
    <dbReference type="NCBI Taxonomy" id="592050"/>
    <lineage>
        <taxon>Bacteria</taxon>
        <taxon>Pseudomonadati</taxon>
        <taxon>Pseudomonadota</taxon>
        <taxon>Betaproteobacteria</taxon>
        <taxon>Burkholderiales</taxon>
        <taxon>Comamonadaceae</taxon>
        <taxon>Acidovorax</taxon>
    </lineage>
</organism>
<dbReference type="STRING" id="592050.SAMN05421875_104150"/>
<dbReference type="PROSITE" id="PS50931">
    <property type="entry name" value="HTH_LYSR"/>
    <property type="match status" value="1"/>
</dbReference>
<evidence type="ECO:0000256" key="2">
    <source>
        <dbReference type="ARBA" id="ARBA00023015"/>
    </source>
</evidence>
<evidence type="ECO:0000313" key="7">
    <source>
        <dbReference type="Proteomes" id="UP000199002"/>
    </source>
</evidence>
<accession>A0A1H3XXY6</accession>
<keyword evidence="4" id="KW-0804">Transcription</keyword>
<keyword evidence="3 6" id="KW-0238">DNA-binding</keyword>
<dbReference type="PRINTS" id="PR00039">
    <property type="entry name" value="HTHLYSR"/>
</dbReference>
<dbReference type="GO" id="GO:0003700">
    <property type="term" value="F:DNA-binding transcription factor activity"/>
    <property type="evidence" value="ECO:0007669"/>
    <property type="project" value="InterPro"/>
</dbReference>
<dbReference type="InterPro" id="IPR005119">
    <property type="entry name" value="LysR_subst-bd"/>
</dbReference>
<dbReference type="InterPro" id="IPR036390">
    <property type="entry name" value="WH_DNA-bd_sf"/>
</dbReference>
<dbReference type="GO" id="GO:0003677">
    <property type="term" value="F:DNA binding"/>
    <property type="evidence" value="ECO:0007669"/>
    <property type="project" value="UniProtKB-KW"/>
</dbReference>
<dbReference type="EMBL" id="FNQJ01000004">
    <property type="protein sequence ID" value="SEA03368.1"/>
    <property type="molecule type" value="Genomic_DNA"/>
</dbReference>
<dbReference type="InterPro" id="IPR000847">
    <property type="entry name" value="LysR_HTH_N"/>
</dbReference>
<dbReference type="InterPro" id="IPR036388">
    <property type="entry name" value="WH-like_DNA-bd_sf"/>
</dbReference>
<name>A0A1H3XXY6_9BURK</name>
<dbReference type="Proteomes" id="UP000199002">
    <property type="component" value="Unassembled WGS sequence"/>
</dbReference>
<evidence type="ECO:0000259" key="5">
    <source>
        <dbReference type="PROSITE" id="PS50931"/>
    </source>
</evidence>
<dbReference type="Pfam" id="PF03466">
    <property type="entry name" value="LysR_substrate"/>
    <property type="match status" value="1"/>
</dbReference>
<dbReference type="Gene3D" id="1.10.10.10">
    <property type="entry name" value="Winged helix-like DNA-binding domain superfamily/Winged helix DNA-binding domain"/>
    <property type="match status" value="1"/>
</dbReference>
<keyword evidence="7" id="KW-1185">Reference proteome</keyword>
<evidence type="ECO:0000256" key="4">
    <source>
        <dbReference type="ARBA" id="ARBA00023163"/>
    </source>
</evidence>
<dbReference type="AlphaFoldDB" id="A0A1H3XXY6"/>
<feature type="domain" description="HTH lysR-type" evidence="5">
    <location>
        <begin position="17"/>
        <end position="71"/>
    </location>
</feature>
<evidence type="ECO:0000256" key="1">
    <source>
        <dbReference type="ARBA" id="ARBA00009437"/>
    </source>
</evidence>
<dbReference type="PANTHER" id="PTHR30419:SF8">
    <property type="entry name" value="NITROGEN ASSIMILATION TRANSCRIPTIONAL ACTIVATOR-RELATED"/>
    <property type="match status" value="1"/>
</dbReference>
<dbReference type="SUPFAM" id="SSF46785">
    <property type="entry name" value="Winged helix' DNA-binding domain"/>
    <property type="match status" value="1"/>
</dbReference>
<proteinExistence type="inferred from homology"/>
<sequence>MQSPYNLNSVMSRLHARQLRLLIAVAEQGSLLAAADRVGLTQPGASKALKELESTLNAPLFMRTNRGLVPTEAGTCAVRFARLIQSDISHLQQELSAIASGAGGRIAVGTIMGAVPLLTRALTQLMDQQPDISVEIVEDTSESLLALIDQGRLDAAICRSSVSPKPHLYDTVVVKDESLAVIAHQAHPAAGLASITLEDLSASRWVVYRAHMPMRRTLEREFFEENLLFPTHLIETTSALATLSLLSHNPNLVALVSDDVADYVCQHGMVARLPLRLKSRSEPYELIARRNAHRHPALTLLIDSLLALRAVAEEAPAAP</sequence>
<dbReference type="SUPFAM" id="SSF53850">
    <property type="entry name" value="Periplasmic binding protein-like II"/>
    <property type="match status" value="1"/>
</dbReference>
<dbReference type="PANTHER" id="PTHR30419">
    <property type="entry name" value="HTH-TYPE TRANSCRIPTIONAL REGULATOR YBHD"/>
    <property type="match status" value="1"/>
</dbReference>
<keyword evidence="2" id="KW-0805">Transcription regulation</keyword>
<protein>
    <submittedName>
        <fullName evidence="6">DNA-binding transcriptional regulator, LysR family</fullName>
    </submittedName>
</protein>
<dbReference type="Pfam" id="PF00126">
    <property type="entry name" value="HTH_1"/>
    <property type="match status" value="1"/>
</dbReference>
<dbReference type="GO" id="GO:0005829">
    <property type="term" value="C:cytosol"/>
    <property type="evidence" value="ECO:0007669"/>
    <property type="project" value="TreeGrafter"/>
</dbReference>
<evidence type="ECO:0000256" key="3">
    <source>
        <dbReference type="ARBA" id="ARBA00023125"/>
    </source>
</evidence>
<dbReference type="Gene3D" id="3.40.190.290">
    <property type="match status" value="1"/>
</dbReference>
<gene>
    <name evidence="6" type="ORF">SAMN05421875_104150</name>
</gene>
<comment type="similarity">
    <text evidence="1">Belongs to the LysR transcriptional regulatory family.</text>
</comment>
<evidence type="ECO:0000313" key="6">
    <source>
        <dbReference type="EMBL" id="SEA03368.1"/>
    </source>
</evidence>
<reference evidence="7" key="1">
    <citation type="submission" date="2016-10" db="EMBL/GenBank/DDBJ databases">
        <authorList>
            <person name="Varghese N."/>
            <person name="Submissions S."/>
        </authorList>
    </citation>
    <scope>NUCLEOTIDE SEQUENCE [LARGE SCALE GENOMIC DNA]</scope>
    <source>
        <strain evidence="7">DSM 25157</strain>
    </source>
</reference>
<dbReference type="InterPro" id="IPR050950">
    <property type="entry name" value="HTH-type_LysR_regulators"/>
</dbReference>